<keyword evidence="4 6" id="KW-1133">Transmembrane helix</keyword>
<feature type="transmembrane region" description="Helical" evidence="6">
    <location>
        <begin position="43"/>
        <end position="65"/>
    </location>
</feature>
<sequence length="483" mass="54318">MSVARRVAKNTTVLILSNIIAYVFTFLTTVYSARYLGVEGWGIISIALSITGIFGVLTDLGLSSLTVREVARDKSLADKYFANTTVIKIVLGIITFGVIVIVSYLAGYSQQIINVICVMAISTILGSFTGVFYSILQAYEKMEYQSLATIISNVIMLALTLSVIYLGLSVVAFASVYVIVGIFGFLYIFVIYVKKISLPYLEIDINFCKSAFKEALPFAVTGIFVTIYFWLDSFLLSMMVGNEAVGIYNAAYRLIYVFLFIPNLFITALFPVMSRHFESAKELLKLEYQKSFKYLFVVAIFILIYGFVFADEIILLIYGEKFVLSIIALQTLIWAIPIIFLNALFTNMMNAMNKQRLVTVVVGSNALFNVVLTLILIPNFSFVGASIATVLTEGLGFSLLFYYISRHYFKVSLNYYILKPILSGIVLGIFVYIIKTQLNWILAGIIGLFIYLIVIYVMKIINNEDINLLKEILPFEFNKQKDD</sequence>
<accession>A0A090I7U2</accession>
<feature type="transmembrane region" description="Helical" evidence="6">
    <location>
        <begin position="440"/>
        <end position="461"/>
    </location>
</feature>
<dbReference type="PANTHER" id="PTHR30250:SF11">
    <property type="entry name" value="O-ANTIGEN TRANSPORTER-RELATED"/>
    <property type="match status" value="1"/>
</dbReference>
<dbReference type="PANTHER" id="PTHR30250">
    <property type="entry name" value="PST FAMILY PREDICTED COLANIC ACID TRANSPORTER"/>
    <property type="match status" value="1"/>
</dbReference>
<evidence type="ECO:0000256" key="5">
    <source>
        <dbReference type="ARBA" id="ARBA00023136"/>
    </source>
</evidence>
<keyword evidence="2" id="KW-1003">Cell membrane</keyword>
<evidence type="ECO:0000256" key="2">
    <source>
        <dbReference type="ARBA" id="ARBA00022475"/>
    </source>
</evidence>
<keyword evidence="3 6" id="KW-0812">Transmembrane</keyword>
<feature type="transmembrane region" description="Helical" evidence="6">
    <location>
        <begin position="416"/>
        <end position="434"/>
    </location>
</feature>
<feature type="transmembrane region" description="Helical" evidence="6">
    <location>
        <begin position="147"/>
        <end position="168"/>
    </location>
</feature>
<evidence type="ECO:0000256" key="1">
    <source>
        <dbReference type="ARBA" id="ARBA00004651"/>
    </source>
</evidence>
<feature type="transmembrane region" description="Helical" evidence="6">
    <location>
        <begin position="294"/>
        <end position="318"/>
    </location>
</feature>
<gene>
    <name evidence="7" type="ORF">DSM1535_1996</name>
</gene>
<dbReference type="GO" id="GO:0005886">
    <property type="term" value="C:plasma membrane"/>
    <property type="evidence" value="ECO:0007669"/>
    <property type="project" value="UniProtKB-SubCell"/>
</dbReference>
<evidence type="ECO:0000256" key="6">
    <source>
        <dbReference type="SAM" id="Phobius"/>
    </source>
</evidence>
<proteinExistence type="predicted"/>
<name>A0A090I7U2_METFO</name>
<dbReference type="EMBL" id="LN515531">
    <property type="protein sequence ID" value="CEA14320.1"/>
    <property type="molecule type" value="Genomic_DNA"/>
</dbReference>
<feature type="transmembrane region" description="Helical" evidence="6">
    <location>
        <begin position="251"/>
        <end position="273"/>
    </location>
</feature>
<dbReference type="InterPro" id="IPR002797">
    <property type="entry name" value="Polysacc_synth"/>
</dbReference>
<feature type="transmembrane region" description="Helical" evidence="6">
    <location>
        <begin position="112"/>
        <end position="135"/>
    </location>
</feature>
<feature type="transmembrane region" description="Helical" evidence="6">
    <location>
        <begin position="214"/>
        <end position="231"/>
    </location>
</feature>
<dbReference type="CDD" id="cd13128">
    <property type="entry name" value="MATE_Wzx_like"/>
    <property type="match status" value="1"/>
</dbReference>
<protein>
    <submittedName>
        <fullName evidence="7">Polysaccharide biosynthesis protein</fullName>
    </submittedName>
</protein>
<dbReference type="AlphaFoldDB" id="A0A090I7U2"/>
<evidence type="ECO:0000256" key="4">
    <source>
        <dbReference type="ARBA" id="ARBA00022989"/>
    </source>
</evidence>
<comment type="subcellular location">
    <subcellularLocation>
        <location evidence="1">Cell membrane</location>
        <topology evidence="1">Multi-pass membrane protein</topology>
    </subcellularLocation>
</comment>
<dbReference type="KEGG" id="mfi:DSM1535_1996"/>
<evidence type="ECO:0000256" key="3">
    <source>
        <dbReference type="ARBA" id="ARBA00022692"/>
    </source>
</evidence>
<feature type="transmembrane region" description="Helical" evidence="6">
    <location>
        <begin position="12"/>
        <end position="31"/>
    </location>
</feature>
<evidence type="ECO:0000313" key="7">
    <source>
        <dbReference type="EMBL" id="CEA14320.1"/>
    </source>
</evidence>
<reference evidence="7" key="1">
    <citation type="submission" date="2014-08" db="EMBL/GenBank/DDBJ databases">
        <authorList>
            <person name="Wibberg D."/>
        </authorList>
    </citation>
    <scope>NUCLEOTIDE SEQUENCE</scope>
</reference>
<dbReference type="InterPro" id="IPR050833">
    <property type="entry name" value="Poly_Biosynth_Transport"/>
</dbReference>
<feature type="transmembrane region" description="Helical" evidence="6">
    <location>
        <begin position="383"/>
        <end position="404"/>
    </location>
</feature>
<dbReference type="Pfam" id="PF01943">
    <property type="entry name" value="Polysacc_synt"/>
    <property type="match status" value="1"/>
</dbReference>
<feature type="transmembrane region" description="Helical" evidence="6">
    <location>
        <begin position="86"/>
        <end position="106"/>
    </location>
</feature>
<feature type="transmembrane region" description="Helical" evidence="6">
    <location>
        <begin position="357"/>
        <end position="377"/>
    </location>
</feature>
<organism evidence="7">
    <name type="scientific">Methanobacterium formicicum</name>
    <dbReference type="NCBI Taxonomy" id="2162"/>
    <lineage>
        <taxon>Archaea</taxon>
        <taxon>Methanobacteriati</taxon>
        <taxon>Methanobacteriota</taxon>
        <taxon>Methanomada group</taxon>
        <taxon>Methanobacteria</taxon>
        <taxon>Methanobacteriales</taxon>
        <taxon>Methanobacteriaceae</taxon>
        <taxon>Methanobacterium</taxon>
    </lineage>
</organism>
<keyword evidence="5 6" id="KW-0472">Membrane</keyword>
<dbReference type="RefSeq" id="WP_048073372.1">
    <property type="nucleotide sequence ID" value="NZ_JARVXG010000029.1"/>
</dbReference>
<dbReference type="PATRIC" id="fig|2162.9.peg.2057"/>
<feature type="transmembrane region" description="Helical" evidence="6">
    <location>
        <begin position="174"/>
        <end position="193"/>
    </location>
</feature>
<feature type="transmembrane region" description="Helical" evidence="6">
    <location>
        <begin position="324"/>
        <end position="345"/>
    </location>
</feature>